<dbReference type="Proteomes" id="UP000233551">
    <property type="component" value="Unassembled WGS sequence"/>
</dbReference>
<protein>
    <submittedName>
        <fullName evidence="2">Uncharacterized protein</fullName>
    </submittedName>
</protein>
<dbReference type="AlphaFoldDB" id="A0A2I0HWD1"/>
<reference evidence="2 3" key="1">
    <citation type="submission" date="2017-11" db="EMBL/GenBank/DDBJ databases">
        <title>De-novo sequencing of pomegranate (Punica granatum L.) genome.</title>
        <authorList>
            <person name="Akparov Z."/>
            <person name="Amiraslanov A."/>
            <person name="Hajiyeva S."/>
            <person name="Abbasov M."/>
            <person name="Kaur K."/>
            <person name="Hamwieh A."/>
            <person name="Solovyev V."/>
            <person name="Salamov A."/>
            <person name="Braich B."/>
            <person name="Kosarev P."/>
            <person name="Mahmoud A."/>
            <person name="Hajiyev E."/>
            <person name="Babayeva S."/>
            <person name="Izzatullayeva V."/>
            <person name="Mammadov A."/>
            <person name="Mammadov A."/>
            <person name="Sharifova S."/>
            <person name="Ojaghi J."/>
            <person name="Eynullazada K."/>
            <person name="Bayramov B."/>
            <person name="Abdulazimova A."/>
            <person name="Shahmuradov I."/>
        </authorList>
    </citation>
    <scope>NUCLEOTIDE SEQUENCE [LARGE SCALE GENOMIC DNA]</scope>
    <source>
        <strain evidence="3">cv. AG2017</strain>
        <tissue evidence="2">Leaf</tissue>
    </source>
</reference>
<evidence type="ECO:0000256" key="1">
    <source>
        <dbReference type="SAM" id="MobiDB-lite"/>
    </source>
</evidence>
<keyword evidence="3" id="KW-1185">Reference proteome</keyword>
<feature type="region of interest" description="Disordered" evidence="1">
    <location>
        <begin position="51"/>
        <end position="72"/>
    </location>
</feature>
<evidence type="ECO:0000313" key="3">
    <source>
        <dbReference type="Proteomes" id="UP000233551"/>
    </source>
</evidence>
<sequence length="72" mass="7427">MATIARRDPATTGHQGAAGSSSLQLLIGDDAEKIFGLLLPTSAVVSYLQEGLSGDPRAPSDAQTRSMIEVSV</sequence>
<name>A0A2I0HWD1_PUNGR</name>
<gene>
    <name evidence="2" type="ORF">CRG98_043791</name>
</gene>
<comment type="caution">
    <text evidence="2">The sequence shown here is derived from an EMBL/GenBank/DDBJ whole genome shotgun (WGS) entry which is preliminary data.</text>
</comment>
<organism evidence="2 3">
    <name type="scientific">Punica granatum</name>
    <name type="common">Pomegranate</name>
    <dbReference type="NCBI Taxonomy" id="22663"/>
    <lineage>
        <taxon>Eukaryota</taxon>
        <taxon>Viridiplantae</taxon>
        <taxon>Streptophyta</taxon>
        <taxon>Embryophyta</taxon>
        <taxon>Tracheophyta</taxon>
        <taxon>Spermatophyta</taxon>
        <taxon>Magnoliopsida</taxon>
        <taxon>eudicotyledons</taxon>
        <taxon>Gunneridae</taxon>
        <taxon>Pentapetalae</taxon>
        <taxon>rosids</taxon>
        <taxon>malvids</taxon>
        <taxon>Myrtales</taxon>
        <taxon>Lythraceae</taxon>
        <taxon>Punica</taxon>
    </lineage>
</organism>
<evidence type="ECO:0000313" key="2">
    <source>
        <dbReference type="EMBL" id="PKI35820.1"/>
    </source>
</evidence>
<accession>A0A2I0HWD1</accession>
<proteinExistence type="predicted"/>
<dbReference type="EMBL" id="PGOL01005214">
    <property type="protein sequence ID" value="PKI35820.1"/>
    <property type="molecule type" value="Genomic_DNA"/>
</dbReference>